<feature type="compositionally biased region" description="Basic and acidic residues" evidence="1">
    <location>
        <begin position="176"/>
        <end position="187"/>
    </location>
</feature>
<gene>
    <name evidence="2" type="ORF">EI97DRAFT_78056</name>
</gene>
<proteinExistence type="predicted"/>
<name>A0A6A6JHK2_WESOR</name>
<organism evidence="2 3">
    <name type="scientific">Westerdykella ornata</name>
    <dbReference type="NCBI Taxonomy" id="318751"/>
    <lineage>
        <taxon>Eukaryota</taxon>
        <taxon>Fungi</taxon>
        <taxon>Dikarya</taxon>
        <taxon>Ascomycota</taxon>
        <taxon>Pezizomycotina</taxon>
        <taxon>Dothideomycetes</taxon>
        <taxon>Pleosporomycetidae</taxon>
        <taxon>Pleosporales</taxon>
        <taxon>Sporormiaceae</taxon>
        <taxon>Westerdykella</taxon>
    </lineage>
</organism>
<dbReference type="EMBL" id="ML986498">
    <property type="protein sequence ID" value="KAF2275126.1"/>
    <property type="molecule type" value="Genomic_DNA"/>
</dbReference>
<dbReference type="Proteomes" id="UP000800097">
    <property type="component" value="Unassembled WGS sequence"/>
</dbReference>
<protein>
    <submittedName>
        <fullName evidence="2">Uncharacterized protein</fullName>
    </submittedName>
</protein>
<dbReference type="AlphaFoldDB" id="A0A6A6JHK2"/>
<feature type="region of interest" description="Disordered" evidence="1">
    <location>
        <begin position="161"/>
        <end position="187"/>
    </location>
</feature>
<evidence type="ECO:0000313" key="3">
    <source>
        <dbReference type="Proteomes" id="UP000800097"/>
    </source>
</evidence>
<evidence type="ECO:0000256" key="1">
    <source>
        <dbReference type="SAM" id="MobiDB-lite"/>
    </source>
</evidence>
<dbReference type="RefSeq" id="XP_033652665.1">
    <property type="nucleotide sequence ID" value="XM_033803071.1"/>
</dbReference>
<evidence type="ECO:0000313" key="2">
    <source>
        <dbReference type="EMBL" id="KAF2275126.1"/>
    </source>
</evidence>
<accession>A0A6A6JHK2</accession>
<keyword evidence="3" id="KW-1185">Reference proteome</keyword>
<reference evidence="2" key="1">
    <citation type="journal article" date="2020" name="Stud. Mycol.">
        <title>101 Dothideomycetes genomes: a test case for predicting lifestyles and emergence of pathogens.</title>
        <authorList>
            <person name="Haridas S."/>
            <person name="Albert R."/>
            <person name="Binder M."/>
            <person name="Bloem J."/>
            <person name="Labutti K."/>
            <person name="Salamov A."/>
            <person name="Andreopoulos B."/>
            <person name="Baker S."/>
            <person name="Barry K."/>
            <person name="Bills G."/>
            <person name="Bluhm B."/>
            <person name="Cannon C."/>
            <person name="Castanera R."/>
            <person name="Culley D."/>
            <person name="Daum C."/>
            <person name="Ezra D."/>
            <person name="Gonzalez J."/>
            <person name="Henrissat B."/>
            <person name="Kuo A."/>
            <person name="Liang C."/>
            <person name="Lipzen A."/>
            <person name="Lutzoni F."/>
            <person name="Magnuson J."/>
            <person name="Mondo S."/>
            <person name="Nolan M."/>
            <person name="Ohm R."/>
            <person name="Pangilinan J."/>
            <person name="Park H.-J."/>
            <person name="Ramirez L."/>
            <person name="Alfaro M."/>
            <person name="Sun H."/>
            <person name="Tritt A."/>
            <person name="Yoshinaga Y."/>
            <person name="Zwiers L.-H."/>
            <person name="Turgeon B."/>
            <person name="Goodwin S."/>
            <person name="Spatafora J."/>
            <person name="Crous P."/>
            <person name="Grigoriev I."/>
        </authorList>
    </citation>
    <scope>NUCLEOTIDE SEQUENCE</scope>
    <source>
        <strain evidence="2">CBS 379.55</strain>
    </source>
</reference>
<sequence>MGTAAICNYRPTFSLKLTVVPDGRGPGHGELYKGWWWCPRGAVSSSGFKKSICTPAHHTLCYQRLKRAVHTCEYKETKDTDKDFGITIPGIVHNTSGAHHDRHPTRIATFISTSSSRRLTHTLFYSIELQPTIYIYIASRTTARKHLSPLRHSLTITRLSTTTTTAHRIPKPSLAKAEEEKRQLRHP</sequence>
<dbReference type="GeneID" id="54556246"/>